<keyword evidence="1" id="KW-0472">Membrane</keyword>
<protein>
    <submittedName>
        <fullName evidence="2">Uncharacterized protein</fullName>
    </submittedName>
</protein>
<reference evidence="2 3" key="1">
    <citation type="submission" date="2019-05" db="EMBL/GenBank/DDBJ databases">
        <title>The metagenome of a microbial culture collection derived from dairy environment covers the genomic content of the human microbiome.</title>
        <authorList>
            <person name="Roder T."/>
            <person name="Wuthrich D."/>
            <person name="Sattari Z."/>
            <person name="Von Ah U."/>
            <person name="Bar C."/>
            <person name="Ronchi F."/>
            <person name="Macpherson A.J."/>
            <person name="Ganal-Vonarburg S.C."/>
            <person name="Bruggmann R."/>
            <person name="Vergeres G."/>
        </authorList>
    </citation>
    <scope>NUCLEOTIDE SEQUENCE [LARGE SCALE GENOMIC DNA]</scope>
    <source>
        <strain evidence="2 3">FAM 24227</strain>
    </source>
</reference>
<keyword evidence="1" id="KW-1133">Transmembrane helix</keyword>
<feature type="transmembrane region" description="Helical" evidence="1">
    <location>
        <begin position="38"/>
        <end position="55"/>
    </location>
</feature>
<dbReference type="AlphaFoldDB" id="A0A5R9EG64"/>
<feature type="transmembrane region" description="Helical" evidence="1">
    <location>
        <begin position="75"/>
        <end position="102"/>
    </location>
</feature>
<dbReference type="Proteomes" id="UP000306420">
    <property type="component" value="Unassembled WGS sequence"/>
</dbReference>
<name>A0A5R9EG64_9LACT</name>
<gene>
    <name evidence="2" type="ORF">FEZ33_02405</name>
</gene>
<keyword evidence="1" id="KW-0812">Transmembrane</keyword>
<proteinExistence type="predicted"/>
<evidence type="ECO:0000313" key="3">
    <source>
        <dbReference type="Proteomes" id="UP000306420"/>
    </source>
</evidence>
<accession>A0A5R9EG64</accession>
<feature type="transmembrane region" description="Helical" evidence="1">
    <location>
        <begin position="15"/>
        <end position="32"/>
    </location>
</feature>
<comment type="caution">
    <text evidence="2">The sequence shown here is derived from an EMBL/GenBank/DDBJ whole genome shotgun (WGS) entry which is preliminary data.</text>
</comment>
<evidence type="ECO:0000313" key="2">
    <source>
        <dbReference type="EMBL" id="TLQ49090.1"/>
    </source>
</evidence>
<dbReference type="EMBL" id="VBSP01000004">
    <property type="protein sequence ID" value="TLQ49090.1"/>
    <property type="molecule type" value="Genomic_DNA"/>
</dbReference>
<evidence type="ECO:0000256" key="1">
    <source>
        <dbReference type="SAM" id="Phobius"/>
    </source>
</evidence>
<organism evidence="2 3">
    <name type="scientific">Ruoffia tabacinasalis</name>
    <dbReference type="NCBI Taxonomy" id="87458"/>
    <lineage>
        <taxon>Bacteria</taxon>
        <taxon>Bacillati</taxon>
        <taxon>Bacillota</taxon>
        <taxon>Bacilli</taxon>
        <taxon>Lactobacillales</taxon>
        <taxon>Aerococcaceae</taxon>
        <taxon>Ruoffia</taxon>
    </lineage>
</organism>
<sequence length="114" mass="13647">MEKINKFIAKTPRKFWLYNSIVALIFFLIAPHNFFQAILFPFVVITVRYITLNYLTNVTVKYLGFYPFKKDIKWFLITLAISFVLYQTSFTIMILGGLLILWQEGYFDHFKIKK</sequence>
<dbReference type="RefSeq" id="WP_138403800.1">
    <property type="nucleotide sequence ID" value="NZ_VBSP01000004.1"/>
</dbReference>